<dbReference type="GO" id="GO:0016798">
    <property type="term" value="F:hydrolase activity, acting on glycosyl bonds"/>
    <property type="evidence" value="ECO:0007669"/>
    <property type="project" value="UniProtKB-KW"/>
</dbReference>
<dbReference type="PROSITE" id="PS50011">
    <property type="entry name" value="PROTEIN_KINASE_DOM"/>
    <property type="match status" value="1"/>
</dbReference>
<feature type="transmembrane region" description="Helical" evidence="10">
    <location>
        <begin position="460"/>
        <end position="482"/>
    </location>
</feature>
<keyword evidence="7" id="KW-0378">Hydrolase</keyword>
<evidence type="ECO:0000256" key="10">
    <source>
        <dbReference type="SAM" id="Phobius"/>
    </source>
</evidence>
<evidence type="ECO:0000259" key="11">
    <source>
        <dbReference type="PROSITE" id="PS50011"/>
    </source>
</evidence>
<dbReference type="PANTHER" id="PTHR43289">
    <property type="entry name" value="MITOGEN-ACTIVATED PROTEIN KINASE KINASE KINASE 20-RELATED"/>
    <property type="match status" value="1"/>
</dbReference>
<dbReference type="SUPFAM" id="SSF49265">
    <property type="entry name" value="Fibronectin type III"/>
    <property type="match status" value="1"/>
</dbReference>
<dbReference type="Gene3D" id="3.30.200.20">
    <property type="entry name" value="Phosphorylase Kinase, domain 1"/>
    <property type="match status" value="1"/>
</dbReference>
<evidence type="ECO:0000313" key="14">
    <source>
        <dbReference type="Proteomes" id="UP001138997"/>
    </source>
</evidence>
<evidence type="ECO:0000256" key="2">
    <source>
        <dbReference type="ARBA" id="ARBA00022527"/>
    </source>
</evidence>
<feature type="domain" description="Protein kinase" evidence="11">
    <location>
        <begin position="19"/>
        <end position="280"/>
    </location>
</feature>
<comment type="caution">
    <text evidence="13">The sequence shown here is derived from an EMBL/GenBank/DDBJ whole genome shotgun (WGS) entry which is preliminary data.</text>
</comment>
<gene>
    <name evidence="13" type="ORF">LR394_37050</name>
</gene>
<proteinExistence type="predicted"/>
<evidence type="ECO:0000256" key="1">
    <source>
        <dbReference type="ARBA" id="ARBA00012513"/>
    </source>
</evidence>
<evidence type="ECO:0000256" key="7">
    <source>
        <dbReference type="ARBA" id="ARBA00023295"/>
    </source>
</evidence>
<protein>
    <recommendedName>
        <fullName evidence="1">non-specific serine/threonine protein kinase</fullName>
        <ecNumber evidence="1">2.7.11.1</ecNumber>
    </recommendedName>
</protein>
<name>A0A9X1NLX9_9ACTN</name>
<evidence type="ECO:0000256" key="3">
    <source>
        <dbReference type="ARBA" id="ARBA00022679"/>
    </source>
</evidence>
<keyword evidence="10" id="KW-0472">Membrane</keyword>
<reference evidence="13" key="1">
    <citation type="submission" date="2021-11" db="EMBL/GenBank/DDBJ databases">
        <title>Streptomyces corallinus and Kineosporia corallina sp. nov., two new coral-derived marine actinobacteria.</title>
        <authorList>
            <person name="Buangrab K."/>
            <person name="Sutthacheep M."/>
            <person name="Yeemin T."/>
            <person name="Harunari E."/>
            <person name="Igarashi Y."/>
            <person name="Sripreechasak P."/>
            <person name="Kanchanasin P."/>
            <person name="Tanasupawat S."/>
            <person name="Phongsopitanun W."/>
        </authorList>
    </citation>
    <scope>NUCLEOTIDE SEQUENCE</scope>
    <source>
        <strain evidence="13">JCM 31032</strain>
    </source>
</reference>
<dbReference type="GO" id="GO:0000272">
    <property type="term" value="P:polysaccharide catabolic process"/>
    <property type="evidence" value="ECO:0007669"/>
    <property type="project" value="UniProtKB-KW"/>
</dbReference>
<keyword evidence="6" id="KW-0067">ATP-binding</keyword>
<feature type="compositionally biased region" description="Polar residues" evidence="9">
    <location>
        <begin position="389"/>
        <end position="403"/>
    </location>
</feature>
<feature type="compositionally biased region" description="Polar residues" evidence="9">
    <location>
        <begin position="348"/>
        <end position="358"/>
    </location>
</feature>
<dbReference type="Pfam" id="PF00069">
    <property type="entry name" value="Pkinase"/>
    <property type="match status" value="1"/>
</dbReference>
<dbReference type="AlphaFoldDB" id="A0A9X1NLX9"/>
<keyword evidence="3" id="KW-0808">Transferase</keyword>
<evidence type="ECO:0000256" key="9">
    <source>
        <dbReference type="SAM" id="MobiDB-lite"/>
    </source>
</evidence>
<keyword evidence="5 13" id="KW-0418">Kinase</keyword>
<evidence type="ECO:0000256" key="8">
    <source>
        <dbReference type="ARBA" id="ARBA00023326"/>
    </source>
</evidence>
<sequence length="598" mass="64665">MSEQLGAPIGEVIPELDGLVGMEALASGGFSVIYRAFQPALNRTVAVKIMSADGVDRRDRERFSREMGLTGKLGTHPNIVDVYHYGLTRHGQPYLMMPWYEGGSLADGLRDSGPMPPAVLLRLAIKMASALGYAHQHGVLHRDVKPGNILLTALNEPVLADFGIAVDARQAGNATVAWTPNHAAPEVLSYEEPTAQSDLWALASTLYTALAGRPPYPVDPGNTLLSIQQRFRSAPPPFVRTDVPHSLSVALTGALAPAPADRPADMAEFIAGLQDVERELGLPVTVPPGLAPMPELSRRSRGPEPDTLVPQEAERSWEQPSQPASPSLRPEPSRGQERSRRAEPPQPQGSAPTRGSSRTPDDSWAEEPSWPAMPAGPEAFAQPGDPGGQFSSGPQLNSGTQFSAPERSRRSDNRHGPQQPAPEFRALLPDEGTQIPDGATVLGTGVRPREKKGWSWKRRLLTSTIGGLVTVVLVVVGLSFMADSQKDETPAPEETTEFVPPTVSGLQATKRSPTSITITWHASGAYENVYRVQIEGQDAAIWPNEEQNQARSYTLTELEPGTRYCLTVDAVYRAPQTEENDQGFATSSSERKCFSTRK</sequence>
<keyword evidence="10" id="KW-1133">Transmembrane helix</keyword>
<dbReference type="SMART" id="SM00060">
    <property type="entry name" value="FN3"/>
    <property type="match status" value="1"/>
</dbReference>
<keyword evidence="2" id="KW-0723">Serine/threonine-protein kinase</keyword>
<dbReference type="InterPro" id="IPR013783">
    <property type="entry name" value="Ig-like_fold"/>
</dbReference>
<dbReference type="PANTHER" id="PTHR43289:SF6">
    <property type="entry name" value="SERINE_THREONINE-PROTEIN KINASE NEKL-3"/>
    <property type="match status" value="1"/>
</dbReference>
<dbReference type="EC" id="2.7.11.1" evidence="1"/>
<dbReference type="InterPro" id="IPR008271">
    <property type="entry name" value="Ser/Thr_kinase_AS"/>
</dbReference>
<dbReference type="PROSITE" id="PS00108">
    <property type="entry name" value="PROTEIN_KINASE_ST"/>
    <property type="match status" value="1"/>
</dbReference>
<dbReference type="InterPro" id="IPR000719">
    <property type="entry name" value="Prot_kinase_dom"/>
</dbReference>
<dbReference type="Gene3D" id="1.10.510.10">
    <property type="entry name" value="Transferase(Phosphotransferase) domain 1"/>
    <property type="match status" value="1"/>
</dbReference>
<evidence type="ECO:0000256" key="4">
    <source>
        <dbReference type="ARBA" id="ARBA00022741"/>
    </source>
</evidence>
<dbReference type="GO" id="GO:0005524">
    <property type="term" value="F:ATP binding"/>
    <property type="evidence" value="ECO:0007669"/>
    <property type="project" value="UniProtKB-KW"/>
</dbReference>
<feature type="compositionally biased region" description="Basic and acidic residues" evidence="9">
    <location>
        <begin position="406"/>
        <end position="415"/>
    </location>
</feature>
<dbReference type="InterPro" id="IPR011009">
    <property type="entry name" value="Kinase-like_dom_sf"/>
</dbReference>
<keyword evidence="7" id="KW-0326">Glycosidase</keyword>
<keyword evidence="14" id="KW-1185">Reference proteome</keyword>
<feature type="region of interest" description="Disordered" evidence="9">
    <location>
        <begin position="283"/>
        <end position="448"/>
    </location>
</feature>
<dbReference type="PROSITE" id="PS50853">
    <property type="entry name" value="FN3"/>
    <property type="match status" value="1"/>
</dbReference>
<evidence type="ECO:0000259" key="12">
    <source>
        <dbReference type="PROSITE" id="PS50853"/>
    </source>
</evidence>
<dbReference type="RefSeq" id="WP_231449370.1">
    <property type="nucleotide sequence ID" value="NZ_JAJOMB010000030.1"/>
</dbReference>
<keyword evidence="10" id="KW-0812">Transmembrane</keyword>
<accession>A0A9X1NLX9</accession>
<feature type="compositionally biased region" description="Basic and acidic residues" evidence="9">
    <location>
        <begin position="331"/>
        <end position="343"/>
    </location>
</feature>
<keyword evidence="8" id="KW-0119">Carbohydrate metabolism</keyword>
<dbReference type="CDD" id="cd14014">
    <property type="entry name" value="STKc_PknB_like"/>
    <property type="match status" value="1"/>
</dbReference>
<organism evidence="13 14">
    <name type="scientific">Kineosporia babensis</name>
    <dbReference type="NCBI Taxonomy" id="499548"/>
    <lineage>
        <taxon>Bacteria</taxon>
        <taxon>Bacillati</taxon>
        <taxon>Actinomycetota</taxon>
        <taxon>Actinomycetes</taxon>
        <taxon>Kineosporiales</taxon>
        <taxon>Kineosporiaceae</taxon>
        <taxon>Kineosporia</taxon>
    </lineage>
</organism>
<dbReference type="SMART" id="SM00220">
    <property type="entry name" value="S_TKc"/>
    <property type="match status" value="1"/>
</dbReference>
<feature type="domain" description="Fibronectin type-III" evidence="12">
    <location>
        <begin position="502"/>
        <end position="590"/>
    </location>
</feature>
<keyword evidence="4" id="KW-0547">Nucleotide-binding</keyword>
<feature type="compositionally biased region" description="Basic and acidic residues" evidence="9">
    <location>
        <begin position="589"/>
        <end position="598"/>
    </location>
</feature>
<evidence type="ECO:0000256" key="5">
    <source>
        <dbReference type="ARBA" id="ARBA00022777"/>
    </source>
</evidence>
<evidence type="ECO:0000256" key="6">
    <source>
        <dbReference type="ARBA" id="ARBA00022840"/>
    </source>
</evidence>
<feature type="region of interest" description="Disordered" evidence="9">
    <location>
        <begin position="576"/>
        <end position="598"/>
    </location>
</feature>
<dbReference type="CDD" id="cd00063">
    <property type="entry name" value="FN3"/>
    <property type="match status" value="1"/>
</dbReference>
<dbReference type="SUPFAM" id="SSF56112">
    <property type="entry name" value="Protein kinase-like (PK-like)"/>
    <property type="match status" value="1"/>
</dbReference>
<dbReference type="Gene3D" id="2.60.40.10">
    <property type="entry name" value="Immunoglobulins"/>
    <property type="match status" value="1"/>
</dbReference>
<dbReference type="Proteomes" id="UP001138997">
    <property type="component" value="Unassembled WGS sequence"/>
</dbReference>
<dbReference type="InterPro" id="IPR003961">
    <property type="entry name" value="FN3_dom"/>
</dbReference>
<dbReference type="InterPro" id="IPR036116">
    <property type="entry name" value="FN3_sf"/>
</dbReference>
<keyword evidence="8" id="KW-0624">Polysaccharide degradation</keyword>
<evidence type="ECO:0000313" key="13">
    <source>
        <dbReference type="EMBL" id="MCD5316520.1"/>
    </source>
</evidence>
<dbReference type="EMBL" id="JAJOMB010000030">
    <property type="protein sequence ID" value="MCD5316520.1"/>
    <property type="molecule type" value="Genomic_DNA"/>
</dbReference>
<dbReference type="GO" id="GO:0004674">
    <property type="term" value="F:protein serine/threonine kinase activity"/>
    <property type="evidence" value="ECO:0007669"/>
    <property type="project" value="UniProtKB-KW"/>
</dbReference>
<dbReference type="Pfam" id="PF00041">
    <property type="entry name" value="fn3"/>
    <property type="match status" value="1"/>
</dbReference>